<accession>A0A367JFH1</accession>
<evidence type="ECO:0000313" key="2">
    <source>
        <dbReference type="Proteomes" id="UP000252139"/>
    </source>
</evidence>
<organism evidence="1 2">
    <name type="scientific">Rhizopus azygosporus</name>
    <name type="common">Rhizopus microsporus var. azygosporus</name>
    <dbReference type="NCBI Taxonomy" id="86630"/>
    <lineage>
        <taxon>Eukaryota</taxon>
        <taxon>Fungi</taxon>
        <taxon>Fungi incertae sedis</taxon>
        <taxon>Mucoromycota</taxon>
        <taxon>Mucoromycotina</taxon>
        <taxon>Mucoromycetes</taxon>
        <taxon>Mucorales</taxon>
        <taxon>Mucorineae</taxon>
        <taxon>Rhizopodaceae</taxon>
        <taxon>Rhizopus</taxon>
    </lineage>
</organism>
<reference evidence="1 2" key="1">
    <citation type="journal article" date="2018" name="G3 (Bethesda)">
        <title>Phylogenetic and Phylogenomic Definition of Rhizopus Species.</title>
        <authorList>
            <person name="Gryganskyi A.P."/>
            <person name="Golan J."/>
            <person name="Dolatabadi S."/>
            <person name="Mondo S."/>
            <person name="Robb S."/>
            <person name="Idnurm A."/>
            <person name="Muszewska A."/>
            <person name="Steczkiewicz K."/>
            <person name="Masonjones S."/>
            <person name="Liao H.L."/>
            <person name="Gajdeczka M.T."/>
            <person name="Anike F."/>
            <person name="Vuek A."/>
            <person name="Anishchenko I.M."/>
            <person name="Voigt K."/>
            <person name="de Hoog G.S."/>
            <person name="Smith M.E."/>
            <person name="Heitman J."/>
            <person name="Vilgalys R."/>
            <person name="Stajich J.E."/>
        </authorList>
    </citation>
    <scope>NUCLEOTIDE SEQUENCE [LARGE SCALE GENOMIC DNA]</scope>
    <source>
        <strain evidence="1 2">CBS 357.93</strain>
    </source>
</reference>
<sequence length="209" mass="24986">MTLSFQVATPSLRTNAPKRILWHLNKLKDDQLRSQYLEHFSHLTKDLIPTNIPSFDNRSSAATYIEQFSRALCQAIYLSPALVCKHHTRRPDIFQQQFWTRELQEIFDLKEYHYRKWRKAQGINCLKYWLLHQETKAKLRRMIQQRRRETWKDFCNKMEKGMALNSSRSNGFALANNLFRTTTPRYGRRSFVTVSLYSSFVRYLLNLTG</sequence>
<name>A0A367JFH1_RHIAZ</name>
<evidence type="ECO:0000313" key="1">
    <source>
        <dbReference type="EMBL" id="RCH88657.1"/>
    </source>
</evidence>
<protein>
    <submittedName>
        <fullName evidence="1">Uncharacterized protein</fullName>
    </submittedName>
</protein>
<gene>
    <name evidence="1" type="ORF">CU097_005770</name>
</gene>
<dbReference type="AlphaFoldDB" id="A0A367JFH1"/>
<dbReference type="EMBL" id="PJQL01001428">
    <property type="protein sequence ID" value="RCH88657.1"/>
    <property type="molecule type" value="Genomic_DNA"/>
</dbReference>
<comment type="caution">
    <text evidence="1">The sequence shown here is derived from an EMBL/GenBank/DDBJ whole genome shotgun (WGS) entry which is preliminary data.</text>
</comment>
<dbReference type="OrthoDB" id="2283435at2759"/>
<dbReference type="Proteomes" id="UP000252139">
    <property type="component" value="Unassembled WGS sequence"/>
</dbReference>
<keyword evidence="2" id="KW-1185">Reference proteome</keyword>
<proteinExistence type="predicted"/>